<name>A0A5A7P086_STRAF</name>
<dbReference type="EMBL" id="BKCP01000669">
    <property type="protein sequence ID" value="GER26037.1"/>
    <property type="molecule type" value="Genomic_DNA"/>
</dbReference>
<dbReference type="AlphaFoldDB" id="A0A5A7P086"/>
<dbReference type="Gene3D" id="2.30.240.10">
    <property type="entry name" value="At5g01610-like"/>
    <property type="match status" value="1"/>
</dbReference>
<dbReference type="Proteomes" id="UP000325081">
    <property type="component" value="Unassembled WGS sequence"/>
</dbReference>
<protein>
    <submittedName>
        <fullName evidence="1">Uncharacterized protein</fullName>
    </submittedName>
</protein>
<organism evidence="1 2">
    <name type="scientific">Striga asiatica</name>
    <name type="common">Asiatic witchweed</name>
    <name type="synonym">Buchnera asiatica</name>
    <dbReference type="NCBI Taxonomy" id="4170"/>
    <lineage>
        <taxon>Eukaryota</taxon>
        <taxon>Viridiplantae</taxon>
        <taxon>Streptophyta</taxon>
        <taxon>Embryophyta</taxon>
        <taxon>Tracheophyta</taxon>
        <taxon>Spermatophyta</taxon>
        <taxon>Magnoliopsida</taxon>
        <taxon>eudicotyledons</taxon>
        <taxon>Gunneridae</taxon>
        <taxon>Pentapetalae</taxon>
        <taxon>asterids</taxon>
        <taxon>lamiids</taxon>
        <taxon>Lamiales</taxon>
        <taxon>Orobanchaceae</taxon>
        <taxon>Buchnereae</taxon>
        <taxon>Striga</taxon>
    </lineage>
</organism>
<dbReference type="InterPro" id="IPR036758">
    <property type="entry name" value="At5g01610-like"/>
</dbReference>
<evidence type="ECO:0000313" key="1">
    <source>
        <dbReference type="EMBL" id="GER26037.1"/>
    </source>
</evidence>
<dbReference type="PANTHER" id="PTHR31676">
    <property type="entry name" value="T31J12.3 PROTEIN-RELATED"/>
    <property type="match status" value="1"/>
</dbReference>
<dbReference type="InterPro" id="IPR007493">
    <property type="entry name" value="DUF538"/>
</dbReference>
<accession>A0A5A7P086</accession>
<dbReference type="OrthoDB" id="905938at2759"/>
<dbReference type="SUPFAM" id="SSF141562">
    <property type="entry name" value="At5g01610-like"/>
    <property type="match status" value="1"/>
</dbReference>
<reference evidence="2" key="1">
    <citation type="journal article" date="2019" name="Curr. Biol.">
        <title>Genome Sequence of Striga asiatica Provides Insight into the Evolution of Plant Parasitism.</title>
        <authorList>
            <person name="Yoshida S."/>
            <person name="Kim S."/>
            <person name="Wafula E.K."/>
            <person name="Tanskanen J."/>
            <person name="Kim Y.M."/>
            <person name="Honaas L."/>
            <person name="Yang Z."/>
            <person name="Spallek T."/>
            <person name="Conn C.E."/>
            <person name="Ichihashi Y."/>
            <person name="Cheong K."/>
            <person name="Cui S."/>
            <person name="Der J.P."/>
            <person name="Gundlach H."/>
            <person name="Jiao Y."/>
            <person name="Hori C."/>
            <person name="Ishida J.K."/>
            <person name="Kasahara H."/>
            <person name="Kiba T."/>
            <person name="Kim M.S."/>
            <person name="Koo N."/>
            <person name="Laohavisit A."/>
            <person name="Lee Y.H."/>
            <person name="Lumba S."/>
            <person name="McCourt P."/>
            <person name="Mortimer J.C."/>
            <person name="Mutuku J.M."/>
            <person name="Nomura T."/>
            <person name="Sasaki-Sekimoto Y."/>
            <person name="Seto Y."/>
            <person name="Wang Y."/>
            <person name="Wakatake T."/>
            <person name="Sakakibara H."/>
            <person name="Demura T."/>
            <person name="Yamaguchi S."/>
            <person name="Yoneyama K."/>
            <person name="Manabe R.I."/>
            <person name="Nelson D.C."/>
            <person name="Schulman A.H."/>
            <person name="Timko M.P."/>
            <person name="dePamphilis C.W."/>
            <person name="Choi D."/>
            <person name="Shirasu K."/>
        </authorList>
    </citation>
    <scope>NUCLEOTIDE SEQUENCE [LARGE SCALE GENOMIC DNA]</scope>
    <source>
        <strain evidence="2">cv. UVA1</strain>
    </source>
</reference>
<evidence type="ECO:0000313" key="2">
    <source>
        <dbReference type="Proteomes" id="UP000325081"/>
    </source>
</evidence>
<dbReference type="Pfam" id="PF04398">
    <property type="entry name" value="DUF538"/>
    <property type="match status" value="1"/>
</dbReference>
<gene>
    <name evidence="1" type="ORF">STAS_01655</name>
</gene>
<comment type="caution">
    <text evidence="1">The sequence shown here is derived from an EMBL/GenBank/DDBJ whole genome shotgun (WGS) entry which is preliminary data.</text>
</comment>
<proteinExistence type="predicted"/>
<keyword evidence="2" id="KW-1185">Reference proteome</keyword>
<sequence>MSSGKLIETHKNGAEIHKGDACKAKTLEFIDEIMMPRELMPLDEIEEIGINRNAGFVWLRLKKKIEKKFKKIGSTVIYSVEITAFFEKGHMSKVNGVKAKELLLPVVVNDILVGQPGPNMIKFTTPVGLSRSHPISAFEPEN</sequence>
<dbReference type="PANTHER" id="PTHR31676:SF10">
    <property type="entry name" value="EXPRESSED PROTEIN"/>
    <property type="match status" value="1"/>
</dbReference>